<keyword evidence="3" id="KW-1185">Reference proteome</keyword>
<dbReference type="Gene3D" id="3.30.70.100">
    <property type="match status" value="1"/>
</dbReference>
<name>A0A811ML60_9POAL</name>
<dbReference type="OrthoDB" id="773760at2759"/>
<dbReference type="InterPro" id="IPR044594">
    <property type="entry name" value="HIPP01/3/5/6"/>
</dbReference>
<proteinExistence type="predicted"/>
<organism evidence="2 3">
    <name type="scientific">Miscanthus lutarioriparius</name>
    <dbReference type="NCBI Taxonomy" id="422564"/>
    <lineage>
        <taxon>Eukaryota</taxon>
        <taxon>Viridiplantae</taxon>
        <taxon>Streptophyta</taxon>
        <taxon>Embryophyta</taxon>
        <taxon>Tracheophyta</taxon>
        <taxon>Spermatophyta</taxon>
        <taxon>Magnoliopsida</taxon>
        <taxon>Liliopsida</taxon>
        <taxon>Poales</taxon>
        <taxon>Poaceae</taxon>
        <taxon>PACMAD clade</taxon>
        <taxon>Panicoideae</taxon>
        <taxon>Andropogonodae</taxon>
        <taxon>Andropogoneae</taxon>
        <taxon>Saccharinae</taxon>
        <taxon>Miscanthus</taxon>
    </lineage>
</organism>
<sequence length="158" mass="16682">MVTAVLKVDMHCDGYAKCIHGSVHRYLGKQRNLSYLSVVGATPSCDVRQGGGSGGWNGMEWNRTYANRSPKVALVLIDSLAGVEGVAMEVDKGSMTVVGRFDAKKLRDHVADKTRKTVDLVGGGSSSNNKGRGTGGGGNQQKKSPNNEDGKQEGKGSE</sequence>
<dbReference type="EMBL" id="CAJGYO010000001">
    <property type="protein sequence ID" value="CAD6206187.1"/>
    <property type="molecule type" value="Genomic_DNA"/>
</dbReference>
<evidence type="ECO:0000313" key="3">
    <source>
        <dbReference type="Proteomes" id="UP000604825"/>
    </source>
</evidence>
<feature type="region of interest" description="Disordered" evidence="1">
    <location>
        <begin position="116"/>
        <end position="158"/>
    </location>
</feature>
<comment type="caution">
    <text evidence="2">The sequence shown here is derived from an EMBL/GenBank/DDBJ whole genome shotgun (WGS) entry which is preliminary data.</text>
</comment>
<dbReference type="PANTHER" id="PTHR46413">
    <property type="entry name" value="HEAVY METAL-ASSOCIATED ISOPRENYLATED PLANT PROTEIN 6"/>
    <property type="match status" value="1"/>
</dbReference>
<dbReference type="PANTHER" id="PTHR46413:SF33">
    <property type="entry name" value="HMA DOMAIN-CONTAINING PROTEIN"/>
    <property type="match status" value="1"/>
</dbReference>
<feature type="compositionally biased region" description="Basic and acidic residues" evidence="1">
    <location>
        <begin position="145"/>
        <end position="158"/>
    </location>
</feature>
<evidence type="ECO:0008006" key="4">
    <source>
        <dbReference type="Google" id="ProtNLM"/>
    </source>
</evidence>
<protein>
    <recommendedName>
        <fullName evidence="4">HMA domain-containing protein</fullName>
    </recommendedName>
</protein>
<dbReference type="Proteomes" id="UP000604825">
    <property type="component" value="Unassembled WGS sequence"/>
</dbReference>
<evidence type="ECO:0000256" key="1">
    <source>
        <dbReference type="SAM" id="MobiDB-lite"/>
    </source>
</evidence>
<accession>A0A811ML60</accession>
<reference evidence="2" key="1">
    <citation type="submission" date="2020-10" db="EMBL/GenBank/DDBJ databases">
        <authorList>
            <person name="Han B."/>
            <person name="Lu T."/>
            <person name="Zhao Q."/>
            <person name="Huang X."/>
            <person name="Zhao Y."/>
        </authorList>
    </citation>
    <scope>NUCLEOTIDE SEQUENCE</scope>
</reference>
<dbReference type="GO" id="GO:0046872">
    <property type="term" value="F:metal ion binding"/>
    <property type="evidence" value="ECO:0007669"/>
    <property type="project" value="InterPro"/>
</dbReference>
<evidence type="ECO:0000313" key="2">
    <source>
        <dbReference type="EMBL" id="CAD6206187.1"/>
    </source>
</evidence>
<gene>
    <name evidence="2" type="ORF">NCGR_LOCUS3925</name>
</gene>
<dbReference type="AlphaFoldDB" id="A0A811ML60"/>